<keyword evidence="10" id="KW-1185">Reference proteome</keyword>
<dbReference type="PROSITE" id="PS00480">
    <property type="entry name" value="CITRATE_SYNTHASE"/>
    <property type="match status" value="1"/>
</dbReference>
<protein>
    <recommendedName>
        <fullName evidence="3">citrate synthase (unknown stereospecificity)</fullName>
        <ecNumber evidence="3">2.3.3.16</ecNumber>
    </recommendedName>
</protein>
<organism evidence="9 10">
    <name type="scientific">Iamia majanohamensis</name>
    <dbReference type="NCBI Taxonomy" id="467976"/>
    <lineage>
        <taxon>Bacteria</taxon>
        <taxon>Bacillati</taxon>
        <taxon>Actinomycetota</taxon>
        <taxon>Acidimicrobiia</taxon>
        <taxon>Acidimicrobiales</taxon>
        <taxon>Iamiaceae</taxon>
        <taxon>Iamia</taxon>
    </lineage>
</organism>
<dbReference type="FunFam" id="1.10.230.10:FF:000007">
    <property type="entry name" value="Citrate synthase"/>
    <property type="match status" value="1"/>
</dbReference>
<dbReference type="EMBL" id="CP116942">
    <property type="protein sequence ID" value="WCO66991.1"/>
    <property type="molecule type" value="Genomic_DNA"/>
</dbReference>
<dbReference type="SUPFAM" id="SSF48256">
    <property type="entry name" value="Citrate synthase"/>
    <property type="match status" value="1"/>
</dbReference>
<dbReference type="AlphaFoldDB" id="A0AAE9Y7B7"/>
<evidence type="ECO:0000256" key="6">
    <source>
        <dbReference type="RuleBase" id="RU003406"/>
    </source>
</evidence>
<proteinExistence type="inferred from homology"/>
<evidence type="ECO:0000256" key="2">
    <source>
        <dbReference type="ARBA" id="ARBA00010566"/>
    </source>
</evidence>
<keyword evidence="4 6" id="KW-0808">Transferase</keyword>
<feature type="domain" description="CBS" evidence="8">
    <location>
        <begin position="19"/>
        <end position="76"/>
    </location>
</feature>
<dbReference type="Proteomes" id="UP001216390">
    <property type="component" value="Chromosome"/>
</dbReference>
<dbReference type="GO" id="GO:0006099">
    <property type="term" value="P:tricarboxylic acid cycle"/>
    <property type="evidence" value="ECO:0007669"/>
    <property type="project" value="TreeGrafter"/>
</dbReference>
<comment type="pathway">
    <text evidence="1">Carbohydrate metabolism; tricarboxylic acid cycle.</text>
</comment>
<reference evidence="9" key="1">
    <citation type="submission" date="2023-01" db="EMBL/GenBank/DDBJ databases">
        <title>The diversity of Class Acidimicrobiia in South China Sea sediment environments and the proposal of Iamia marina sp. nov., a novel species of the genus Iamia.</title>
        <authorList>
            <person name="He Y."/>
            <person name="Tian X."/>
        </authorList>
    </citation>
    <scope>NUCLEOTIDE SEQUENCE</scope>
    <source>
        <strain evidence="9">DSM 19957</strain>
    </source>
</reference>
<gene>
    <name evidence="9" type="ORF">PO878_21090</name>
</gene>
<feature type="domain" description="CBS" evidence="8">
    <location>
        <begin position="84"/>
        <end position="141"/>
    </location>
</feature>
<dbReference type="InterPro" id="IPR000644">
    <property type="entry name" value="CBS_dom"/>
</dbReference>
<evidence type="ECO:0000256" key="3">
    <source>
        <dbReference type="ARBA" id="ARBA00012972"/>
    </source>
</evidence>
<dbReference type="PROSITE" id="PS51371">
    <property type="entry name" value="CBS"/>
    <property type="match status" value="2"/>
</dbReference>
<dbReference type="SUPFAM" id="SSF54631">
    <property type="entry name" value="CBS-domain pair"/>
    <property type="match status" value="1"/>
</dbReference>
<dbReference type="Pfam" id="PF00571">
    <property type="entry name" value="CBS"/>
    <property type="match status" value="2"/>
</dbReference>
<dbReference type="InterPro" id="IPR016143">
    <property type="entry name" value="Citrate_synth-like_sm_a-sub"/>
</dbReference>
<evidence type="ECO:0000313" key="9">
    <source>
        <dbReference type="EMBL" id="WCO66991.1"/>
    </source>
</evidence>
<dbReference type="InterPro" id="IPR036969">
    <property type="entry name" value="Citrate_synthase_sf"/>
</dbReference>
<accession>A0AAE9Y7B7</accession>
<evidence type="ECO:0000259" key="8">
    <source>
        <dbReference type="PROSITE" id="PS51371"/>
    </source>
</evidence>
<comment type="similarity">
    <text evidence="2 6">Belongs to the citrate synthase family.</text>
</comment>
<dbReference type="InterPro" id="IPR016142">
    <property type="entry name" value="Citrate_synth-like_lrg_a-sub"/>
</dbReference>
<evidence type="ECO:0000256" key="1">
    <source>
        <dbReference type="ARBA" id="ARBA00005163"/>
    </source>
</evidence>
<dbReference type="InterPro" id="IPR019810">
    <property type="entry name" value="Citrate_synthase_AS"/>
</dbReference>
<dbReference type="GO" id="GO:0005975">
    <property type="term" value="P:carbohydrate metabolic process"/>
    <property type="evidence" value="ECO:0007669"/>
    <property type="project" value="TreeGrafter"/>
</dbReference>
<sequence>MDETTVQERPQTRTVADLMSAPVVSARADEPLAAAARAMVVAGVGSVVVVADDGPPVGILTERDVVRAAEAHADPEADPVARWMTAAPDLAAPGTPIDEALVRLADHGYRHLPVVDGEDLVGIVSMRDLMRVASIRPAGEVWTGVSTGLRGRGASRDRGPSGPVPTKEAPGADGTVGGLRGASRGDRAVVPDVPRGLHGVVVTETEVGDVRGQEGFFHYRQHSGVELAERRSLEDVWALLFDGTLPEGEARAAFAAEVAAARALPDGIEDVVRDVAARASGTGPLDGLRTVLSAVAAAERFRPTYDVDAAALRAHAVRLAAVTPTVVAALHRLAAGLEPVAPRPDLGHAANYLWMVHGTAPTPEAARAVEQYLVLTVDHGFNASTFTARVIASTGADLGAAVVGALGALSGPLHGGAPSRALDLLDAIGSPDRAAAHIRGAVERGERIMGFGHAVYRTDDPRSVLLREVAQGLGGARVDMAVAVERLIVDTLAELKPGRELYANVEYYAGVVMEAAGLPPALFTPTFSVSRVIGWCANVLEQATDNRIIRPSARYVGPPPPQPVPDPA</sequence>
<dbReference type="EC" id="2.3.3.16" evidence="3"/>
<dbReference type="GO" id="GO:0005829">
    <property type="term" value="C:cytosol"/>
    <property type="evidence" value="ECO:0007669"/>
    <property type="project" value="TreeGrafter"/>
</dbReference>
<evidence type="ECO:0000256" key="4">
    <source>
        <dbReference type="ARBA" id="ARBA00022679"/>
    </source>
</evidence>
<dbReference type="KEGG" id="ima:PO878_21090"/>
<dbReference type="PRINTS" id="PR00143">
    <property type="entry name" value="CITRTSNTHASE"/>
</dbReference>
<dbReference type="Pfam" id="PF00285">
    <property type="entry name" value="Citrate_synt"/>
    <property type="match status" value="1"/>
</dbReference>
<dbReference type="PANTHER" id="PTHR11739:SF23">
    <property type="entry name" value="CITRATE SYNTHASE 2-RELATED"/>
    <property type="match status" value="1"/>
</dbReference>
<dbReference type="SMART" id="SM00116">
    <property type="entry name" value="CBS"/>
    <property type="match status" value="2"/>
</dbReference>
<feature type="region of interest" description="Disordered" evidence="7">
    <location>
        <begin position="146"/>
        <end position="185"/>
    </location>
</feature>
<evidence type="ECO:0000313" key="10">
    <source>
        <dbReference type="Proteomes" id="UP001216390"/>
    </source>
</evidence>
<dbReference type="Gene3D" id="1.10.580.10">
    <property type="entry name" value="Citrate Synthase, domain 1"/>
    <property type="match status" value="1"/>
</dbReference>
<dbReference type="Gene3D" id="3.10.580.10">
    <property type="entry name" value="CBS-domain"/>
    <property type="match status" value="1"/>
</dbReference>
<name>A0AAE9Y7B7_9ACTN</name>
<dbReference type="Gene3D" id="1.10.230.10">
    <property type="entry name" value="Cytochrome P450-Terp, domain 2"/>
    <property type="match status" value="1"/>
</dbReference>
<dbReference type="PANTHER" id="PTHR11739">
    <property type="entry name" value="CITRATE SYNTHASE"/>
    <property type="match status" value="1"/>
</dbReference>
<evidence type="ECO:0000256" key="5">
    <source>
        <dbReference type="PROSITE-ProRule" id="PRU00703"/>
    </source>
</evidence>
<keyword evidence="5" id="KW-0129">CBS domain</keyword>
<dbReference type="InterPro" id="IPR002020">
    <property type="entry name" value="Citrate_synthase"/>
</dbReference>
<dbReference type="GO" id="GO:0036440">
    <property type="term" value="F:citrate synthase activity"/>
    <property type="evidence" value="ECO:0007669"/>
    <property type="project" value="UniProtKB-EC"/>
</dbReference>
<evidence type="ECO:0000256" key="7">
    <source>
        <dbReference type="SAM" id="MobiDB-lite"/>
    </source>
</evidence>
<dbReference type="InterPro" id="IPR046342">
    <property type="entry name" value="CBS_dom_sf"/>
</dbReference>